<dbReference type="InterPro" id="IPR007197">
    <property type="entry name" value="rSAM"/>
</dbReference>
<evidence type="ECO:0000256" key="10">
    <source>
        <dbReference type="ARBA" id="ARBA00023004"/>
    </source>
</evidence>
<dbReference type="GO" id="GO:0051539">
    <property type="term" value="F:4 iron, 4 sulfur cluster binding"/>
    <property type="evidence" value="ECO:0007669"/>
    <property type="project" value="UniProtKB-KW"/>
</dbReference>
<sequence>MAHIVTLNTPLREDWLAQLADVVTNPDELLHLLQIEADEELRAGQDARHLFALRVPRAFIARMEKGNPDDPLLRQVLTSRDEFIVAPGFSTDPLEEQHSVVPGLLHKYQNRALLLVKGGCAVNCRYCFRRHFPYAENQGNKRNWTVALEYIAAHPELDEIIFSGGDPLMAKDHELDWLLTQLEAIQHVKRLRIHSRLPIVIPARITDQLVARFDQSRLQILLVNHINHANEVDEAFCLAMKKLRHVGVTLLNQSVLLRGVNDNAQTLANLSNALFDAGVMPYYLHVLDKVQGAAHFMVTDDEARQIMRELLTLVSGYMVPRLAREIGGEPSKTPLDLQLRATLILGARQGRRKILPRNITRRFPPRFSSPSGNDKITFVKHTIPTFSFLIKSVLGLA</sequence>
<dbReference type="AlphaFoldDB" id="A0A6D2GDI3"/>
<evidence type="ECO:0000313" key="17">
    <source>
        <dbReference type="EMBL" id="VEA07232.1"/>
    </source>
</evidence>
<dbReference type="InterPro" id="IPR058240">
    <property type="entry name" value="rSAM_sf"/>
</dbReference>
<comment type="catalytic activity">
    <reaction evidence="1">
        <text>L-lysine = D-beta-lysine</text>
        <dbReference type="Rhea" id="RHEA:44148"/>
        <dbReference type="ChEBI" id="CHEBI:32551"/>
        <dbReference type="ChEBI" id="CHEBI:84138"/>
    </reaction>
</comment>
<dbReference type="NCBIfam" id="TIGR00238">
    <property type="entry name" value="KamA family radical SAM protein"/>
    <property type="match status" value="1"/>
</dbReference>
<dbReference type="InterPro" id="IPR013785">
    <property type="entry name" value="Aldolase_TIM"/>
</dbReference>
<keyword evidence="11 14" id="KW-0411">Iron-sulfur</keyword>
<evidence type="ECO:0000256" key="8">
    <source>
        <dbReference type="ARBA" id="ARBA00022723"/>
    </source>
</evidence>
<dbReference type="FunFam" id="3.20.20.70:FF:000143">
    <property type="entry name" value="EF-P beta-lysylation protein EpmB"/>
    <property type="match status" value="1"/>
</dbReference>
<dbReference type="GO" id="GO:0016853">
    <property type="term" value="F:isomerase activity"/>
    <property type="evidence" value="ECO:0007669"/>
    <property type="project" value="UniProtKB-KW"/>
</dbReference>
<dbReference type="NCBIfam" id="TIGR03821">
    <property type="entry name" value="EFP_modif_epmB"/>
    <property type="match status" value="1"/>
</dbReference>
<evidence type="ECO:0000256" key="2">
    <source>
        <dbReference type="ARBA" id="ARBA00001933"/>
    </source>
</evidence>
<dbReference type="GO" id="GO:0046872">
    <property type="term" value="F:metal ion binding"/>
    <property type="evidence" value="ECO:0007669"/>
    <property type="project" value="UniProtKB-KW"/>
</dbReference>
<evidence type="ECO:0000256" key="6">
    <source>
        <dbReference type="ARBA" id="ARBA00022485"/>
    </source>
</evidence>
<dbReference type="SFLD" id="SFLDG01070">
    <property type="entry name" value="PLP-dependent"/>
    <property type="match status" value="1"/>
</dbReference>
<evidence type="ECO:0000256" key="4">
    <source>
        <dbReference type="ARBA" id="ARBA00008703"/>
    </source>
</evidence>
<keyword evidence="9 15" id="KW-0663">Pyridoxal phosphate</keyword>
<dbReference type="CDD" id="cd01335">
    <property type="entry name" value="Radical_SAM"/>
    <property type="match status" value="1"/>
</dbReference>
<evidence type="ECO:0000256" key="13">
    <source>
        <dbReference type="ARBA" id="ARBA00030756"/>
    </source>
</evidence>
<dbReference type="Pfam" id="PF04055">
    <property type="entry name" value="Radical_SAM"/>
    <property type="match status" value="1"/>
</dbReference>
<dbReference type="SUPFAM" id="SSF102114">
    <property type="entry name" value="Radical SAM enzymes"/>
    <property type="match status" value="1"/>
</dbReference>
<keyword evidence="8 14" id="KW-0479">Metal-binding</keyword>
<evidence type="ECO:0000256" key="7">
    <source>
        <dbReference type="ARBA" id="ARBA00022691"/>
    </source>
</evidence>
<evidence type="ECO:0000313" key="18">
    <source>
        <dbReference type="Proteomes" id="UP000267858"/>
    </source>
</evidence>
<evidence type="ECO:0000256" key="9">
    <source>
        <dbReference type="ARBA" id="ARBA00022898"/>
    </source>
</evidence>
<dbReference type="InterPro" id="IPR022462">
    <property type="entry name" value="EpmB"/>
</dbReference>
<evidence type="ECO:0000256" key="1">
    <source>
        <dbReference type="ARBA" id="ARBA00001352"/>
    </source>
</evidence>
<dbReference type="SFLD" id="SFLDS00029">
    <property type="entry name" value="Radical_SAM"/>
    <property type="match status" value="1"/>
</dbReference>
<reference evidence="17 18" key="1">
    <citation type="submission" date="2018-12" db="EMBL/GenBank/DDBJ databases">
        <authorList>
            <consortium name="Pathogen Informatics"/>
        </authorList>
    </citation>
    <scope>NUCLEOTIDE SEQUENCE [LARGE SCALE GENOMIC DNA]</scope>
    <source>
        <strain evidence="17 18">NCTC5773</strain>
    </source>
</reference>
<feature type="domain" description="Radical SAM core" evidence="16">
    <location>
        <begin position="106"/>
        <end position="329"/>
    </location>
</feature>
<dbReference type="PROSITE" id="PS51918">
    <property type="entry name" value="RADICAL_SAM"/>
    <property type="match status" value="1"/>
</dbReference>
<dbReference type="PANTHER" id="PTHR30538">
    <property type="entry name" value="LYSINE 2,3-AMINOMUTASE-RELATED"/>
    <property type="match status" value="1"/>
</dbReference>
<evidence type="ECO:0000256" key="12">
    <source>
        <dbReference type="ARBA" id="ARBA00023235"/>
    </source>
</evidence>
<dbReference type="InterPro" id="IPR003739">
    <property type="entry name" value="Lys_aminomutase/Glu_NH3_mut"/>
</dbReference>
<keyword evidence="10" id="KW-0408">Iron</keyword>
<dbReference type="PANTHER" id="PTHR30538:SF1">
    <property type="entry name" value="L-LYSINE 2,3-AMINOMUTASE"/>
    <property type="match status" value="1"/>
</dbReference>
<name>A0A6D2GDI3_SALER</name>
<feature type="modified residue" description="N6-(pyridoxal phosphate)lysine" evidence="15">
    <location>
        <position position="332"/>
    </location>
</feature>
<evidence type="ECO:0000256" key="11">
    <source>
        <dbReference type="ARBA" id="ARBA00023014"/>
    </source>
</evidence>
<dbReference type="Gene3D" id="3.20.20.70">
    <property type="entry name" value="Aldolase class I"/>
    <property type="match status" value="1"/>
</dbReference>
<evidence type="ECO:0000256" key="3">
    <source>
        <dbReference type="ARBA" id="ARBA00001966"/>
    </source>
</evidence>
<gene>
    <name evidence="17" type="primary">kamA</name>
    <name evidence="17" type="ORF">NCTC5773_04638</name>
</gene>
<proteinExistence type="inferred from homology"/>
<accession>A0A6D2GDI3</accession>
<feature type="binding site" evidence="14">
    <location>
        <position position="124"/>
    </location>
    <ligand>
        <name>[4Fe-4S] cluster</name>
        <dbReference type="ChEBI" id="CHEBI:49883"/>
        <note>4Fe-4S-S-AdoMet</note>
    </ligand>
</feature>
<evidence type="ECO:0000256" key="5">
    <source>
        <dbReference type="ARBA" id="ARBA00022363"/>
    </source>
</evidence>
<comment type="cofactor">
    <cofactor evidence="3">
        <name>[4Fe-4S] cluster</name>
        <dbReference type="ChEBI" id="CHEBI:49883"/>
    </cofactor>
</comment>
<protein>
    <recommendedName>
        <fullName evidence="5">L-lysine 2,3-aminomutase</fullName>
    </recommendedName>
    <alternativeName>
        <fullName evidence="13">EF-P post-translational modification enzyme B</fullName>
    </alternativeName>
</protein>
<comment type="similarity">
    <text evidence="4">Belongs to the radical SAM superfamily. KamA family.</text>
</comment>
<keyword evidence="6 14" id="KW-0004">4Fe-4S</keyword>
<dbReference type="EMBL" id="LR134141">
    <property type="protein sequence ID" value="VEA07232.1"/>
    <property type="molecule type" value="Genomic_DNA"/>
</dbReference>
<dbReference type="PIRSF" id="PIRSF004911">
    <property type="entry name" value="DUF160"/>
    <property type="match status" value="1"/>
</dbReference>
<dbReference type="SFLD" id="SFLDF00314">
    <property type="entry name" value="L-lysine_2_3-aminomutase_(yjeK"/>
    <property type="match status" value="1"/>
</dbReference>
<evidence type="ECO:0000259" key="16">
    <source>
        <dbReference type="PROSITE" id="PS51918"/>
    </source>
</evidence>
<keyword evidence="7" id="KW-0949">S-adenosyl-L-methionine</keyword>
<dbReference type="Proteomes" id="UP000267858">
    <property type="component" value="Chromosome"/>
</dbReference>
<evidence type="ECO:0000256" key="15">
    <source>
        <dbReference type="PIRSR" id="PIRSR603739-50"/>
    </source>
</evidence>
<keyword evidence="12 17" id="KW-0413">Isomerase</keyword>
<feature type="binding site" evidence="14">
    <location>
        <position position="127"/>
    </location>
    <ligand>
        <name>[4Fe-4S] cluster</name>
        <dbReference type="ChEBI" id="CHEBI:49883"/>
        <note>4Fe-4S-S-AdoMet</note>
    </ligand>
</feature>
<comment type="cofactor">
    <cofactor evidence="2 15">
        <name>pyridoxal 5'-phosphate</name>
        <dbReference type="ChEBI" id="CHEBI:597326"/>
    </cofactor>
</comment>
<evidence type="ECO:0000256" key="14">
    <source>
        <dbReference type="PIRSR" id="PIRSR004911-1"/>
    </source>
</evidence>
<feature type="binding site" evidence="14">
    <location>
        <position position="120"/>
    </location>
    <ligand>
        <name>[4Fe-4S] cluster</name>
        <dbReference type="ChEBI" id="CHEBI:49883"/>
        <note>4Fe-4S-S-AdoMet</note>
    </ligand>
</feature>
<organism evidence="17 18">
    <name type="scientific">Salmonella enterica subsp. salamae</name>
    <dbReference type="NCBI Taxonomy" id="59202"/>
    <lineage>
        <taxon>Bacteria</taxon>
        <taxon>Pseudomonadati</taxon>
        <taxon>Pseudomonadota</taxon>
        <taxon>Gammaproteobacteria</taxon>
        <taxon>Enterobacterales</taxon>
        <taxon>Enterobacteriaceae</taxon>
        <taxon>Salmonella</taxon>
    </lineage>
</organism>